<evidence type="ECO:0000256" key="5">
    <source>
        <dbReference type="ARBA" id="ARBA00023274"/>
    </source>
</evidence>
<evidence type="ECO:0000256" key="6">
    <source>
        <dbReference type="ARBA" id="ARBA00037226"/>
    </source>
</evidence>
<dbReference type="STRING" id="331657.A0A4U0X7E1"/>
<name>A0A4U0X7E1_9PEZI</name>
<dbReference type="FunFam" id="3.30.230.10:FF:000041">
    <property type="entry name" value="37S ribosomal protein S5"/>
    <property type="match status" value="1"/>
</dbReference>
<evidence type="ECO:0000256" key="4">
    <source>
        <dbReference type="ARBA" id="ARBA00023128"/>
    </source>
</evidence>
<keyword evidence="12" id="KW-1185">Reference proteome</keyword>
<dbReference type="InterPro" id="IPR013810">
    <property type="entry name" value="Ribosomal_uS5_N"/>
</dbReference>
<dbReference type="PANTHER" id="PTHR48277:SF1">
    <property type="entry name" value="MITOCHONDRIAL RIBOSOMAL PROTEIN S5"/>
    <property type="match status" value="1"/>
</dbReference>
<proteinExistence type="inferred from homology"/>
<dbReference type="FunFam" id="3.30.160.20:FF:000022">
    <property type="entry name" value="28S ribosomal protein S5, mitochondrial"/>
    <property type="match status" value="1"/>
</dbReference>
<sequence>MGLVQQRISESASKLKPYTKEEKRLLAHKYTPEQLIAIEAGEAAIDPQDLVTQGAIRGDPYRLTYLDDMSQIRPYIDKPVRPAEETHTDPSIRLKTEDELAMAFHKYTKARQARSEAWQNMYGSLTDEQRQEFAEEKAAEAENPNLSPQERARLAAEAEEITEGPAETNYVEFLKFAKDPRNLFNAKNEAALLNQASEEAQELPKMADPGMRYVKEGEDDDPHMIRLLQTTGLTKDGMRRLRIKNLVQHRVVNQTRMGKIMSMYFLTIAGNQNGLLGIGEGKAAEVEDARRQAMMAAIRNMQPVPRYEGRTIFGEVEGKVGAVELKLSTRPPGFGVRCQHLIFEMARAAGITDLAARVTRSRNKMNTVKATFQALMSQRLPEDIARARGKKLVDVRKVYYGGNV</sequence>
<evidence type="ECO:0000313" key="12">
    <source>
        <dbReference type="Proteomes" id="UP000308768"/>
    </source>
</evidence>
<evidence type="ECO:0000313" key="11">
    <source>
        <dbReference type="EMBL" id="TKA70993.1"/>
    </source>
</evidence>
<keyword evidence="3 8" id="KW-0689">Ribosomal protein</keyword>
<dbReference type="PROSITE" id="PS50881">
    <property type="entry name" value="S5_DSRBD"/>
    <property type="match status" value="1"/>
</dbReference>
<dbReference type="InterPro" id="IPR005324">
    <property type="entry name" value="Ribosomal_uS5_C"/>
</dbReference>
<dbReference type="Proteomes" id="UP000308768">
    <property type="component" value="Unassembled WGS sequence"/>
</dbReference>
<dbReference type="Pfam" id="PF03719">
    <property type="entry name" value="Ribosomal_S5_C"/>
    <property type="match status" value="1"/>
</dbReference>
<evidence type="ECO:0000256" key="2">
    <source>
        <dbReference type="ARBA" id="ARBA00008945"/>
    </source>
</evidence>
<dbReference type="GO" id="GO:0003723">
    <property type="term" value="F:RNA binding"/>
    <property type="evidence" value="ECO:0007669"/>
    <property type="project" value="InterPro"/>
</dbReference>
<dbReference type="Gene3D" id="3.30.160.20">
    <property type="match status" value="1"/>
</dbReference>
<dbReference type="InterPro" id="IPR000851">
    <property type="entry name" value="Ribosomal_uS5"/>
</dbReference>
<accession>A0A4U0X7E1</accession>
<reference evidence="11 12" key="1">
    <citation type="submission" date="2017-03" db="EMBL/GenBank/DDBJ databases">
        <title>Genomes of endolithic fungi from Antarctica.</title>
        <authorList>
            <person name="Coleine C."/>
            <person name="Masonjones S."/>
            <person name="Stajich J.E."/>
        </authorList>
    </citation>
    <scope>NUCLEOTIDE SEQUENCE [LARGE SCALE GENOMIC DNA]</scope>
    <source>
        <strain evidence="11 12">CCFEE 5187</strain>
    </source>
</reference>
<dbReference type="SUPFAM" id="SSF54768">
    <property type="entry name" value="dsRNA-binding domain-like"/>
    <property type="match status" value="1"/>
</dbReference>
<keyword evidence="4" id="KW-0496">Mitochondrion</keyword>
<evidence type="ECO:0000256" key="1">
    <source>
        <dbReference type="ARBA" id="ARBA00004173"/>
    </source>
</evidence>
<dbReference type="OrthoDB" id="309483at2759"/>
<organism evidence="11 12">
    <name type="scientific">Cryomyces minteri</name>
    <dbReference type="NCBI Taxonomy" id="331657"/>
    <lineage>
        <taxon>Eukaryota</taxon>
        <taxon>Fungi</taxon>
        <taxon>Dikarya</taxon>
        <taxon>Ascomycota</taxon>
        <taxon>Pezizomycotina</taxon>
        <taxon>Dothideomycetes</taxon>
        <taxon>Dothideomycetes incertae sedis</taxon>
        <taxon>Cryomyces</taxon>
    </lineage>
</organism>
<feature type="domain" description="S5 DRBM" evidence="10">
    <location>
        <begin position="241"/>
        <end position="304"/>
    </location>
</feature>
<dbReference type="AlphaFoldDB" id="A0A4U0X7E1"/>
<evidence type="ECO:0000256" key="8">
    <source>
        <dbReference type="PROSITE-ProRule" id="PRU00268"/>
    </source>
</evidence>
<dbReference type="GO" id="GO:0003735">
    <property type="term" value="F:structural constituent of ribosome"/>
    <property type="evidence" value="ECO:0007669"/>
    <property type="project" value="UniProtKB-UniRule"/>
</dbReference>
<evidence type="ECO:0000256" key="3">
    <source>
        <dbReference type="ARBA" id="ARBA00022980"/>
    </source>
</evidence>
<comment type="caution">
    <text evidence="11">The sequence shown here is derived from an EMBL/GenBank/DDBJ whole genome shotgun (WGS) entry which is preliminary data.</text>
</comment>
<dbReference type="InterPro" id="IPR014721">
    <property type="entry name" value="Ribsml_uS5_D2-typ_fold_subgr"/>
</dbReference>
<dbReference type="EMBL" id="NAJN01000601">
    <property type="protein sequence ID" value="TKA70993.1"/>
    <property type="molecule type" value="Genomic_DNA"/>
</dbReference>
<comment type="function">
    <text evidence="6">Component of the mitochondrial ribosome (mitoribosome), a dedicated translation machinery responsible for the synthesis of mitochondrial genome-encoded proteins, including at least some of the essential transmembrane subunits of the mitochondrial respiratory chain. The mitoribosomes are attached to the mitochondrial inner membrane and translation products are cotranslationally integrated into the membrane.</text>
</comment>
<comment type="similarity">
    <text evidence="2 9">Belongs to the universal ribosomal protein uS5 family.</text>
</comment>
<evidence type="ECO:0000259" key="10">
    <source>
        <dbReference type="PROSITE" id="PS50881"/>
    </source>
</evidence>
<dbReference type="GO" id="GO:0005763">
    <property type="term" value="C:mitochondrial small ribosomal subunit"/>
    <property type="evidence" value="ECO:0007669"/>
    <property type="project" value="UniProtKB-ARBA"/>
</dbReference>
<protein>
    <recommendedName>
        <fullName evidence="7">Small ribosomal subunit protein uS5m</fullName>
    </recommendedName>
</protein>
<dbReference type="Gene3D" id="3.30.230.10">
    <property type="match status" value="1"/>
</dbReference>
<keyword evidence="5 8" id="KW-0687">Ribonucleoprotein</keyword>
<evidence type="ECO:0000256" key="9">
    <source>
        <dbReference type="RuleBase" id="RU003823"/>
    </source>
</evidence>
<dbReference type="InterPro" id="IPR020568">
    <property type="entry name" value="Ribosomal_Su5_D2-typ_SF"/>
</dbReference>
<dbReference type="GO" id="GO:0006412">
    <property type="term" value="P:translation"/>
    <property type="evidence" value="ECO:0007669"/>
    <property type="project" value="InterPro"/>
</dbReference>
<gene>
    <name evidence="11" type="ORF">B0A49_05809</name>
</gene>
<dbReference type="SUPFAM" id="SSF54211">
    <property type="entry name" value="Ribosomal protein S5 domain 2-like"/>
    <property type="match status" value="1"/>
</dbReference>
<comment type="subcellular location">
    <subcellularLocation>
        <location evidence="1">Mitochondrion</location>
    </subcellularLocation>
</comment>
<dbReference type="Pfam" id="PF00333">
    <property type="entry name" value="Ribosomal_S5"/>
    <property type="match status" value="1"/>
</dbReference>
<evidence type="ECO:0000256" key="7">
    <source>
        <dbReference type="ARBA" id="ARBA00039335"/>
    </source>
</evidence>
<dbReference type="PANTHER" id="PTHR48277">
    <property type="entry name" value="MITOCHONDRIAL RIBOSOMAL PROTEIN S5"/>
    <property type="match status" value="1"/>
</dbReference>